<evidence type="ECO:0000313" key="2">
    <source>
        <dbReference type="Proteomes" id="UP000570166"/>
    </source>
</evidence>
<proteinExistence type="predicted"/>
<gene>
    <name evidence="1" type="ORF">HZF05_16390</name>
</gene>
<dbReference type="Proteomes" id="UP000570166">
    <property type="component" value="Unassembled WGS sequence"/>
</dbReference>
<protein>
    <submittedName>
        <fullName evidence="1">TniQ family protein</fullName>
    </submittedName>
</protein>
<dbReference type="AlphaFoldDB" id="A0A838L900"/>
<accession>A0A838L900</accession>
<organism evidence="1 2">
    <name type="scientific">Sphingomonas chungangi</name>
    <dbReference type="NCBI Taxonomy" id="2683589"/>
    <lineage>
        <taxon>Bacteria</taxon>
        <taxon>Pseudomonadati</taxon>
        <taxon>Pseudomonadota</taxon>
        <taxon>Alphaproteobacteria</taxon>
        <taxon>Sphingomonadales</taxon>
        <taxon>Sphingomonadaceae</taxon>
        <taxon>Sphingomonas</taxon>
    </lineage>
</organism>
<name>A0A838L900_9SPHN</name>
<evidence type="ECO:0000313" key="1">
    <source>
        <dbReference type="EMBL" id="MBA2935664.1"/>
    </source>
</evidence>
<comment type="caution">
    <text evidence="1">The sequence shown here is derived from an EMBL/GenBank/DDBJ whole genome shotgun (WGS) entry which is preliminary data.</text>
</comment>
<reference evidence="1 2" key="1">
    <citation type="submission" date="2020-07" db="EMBL/GenBank/DDBJ databases">
        <authorList>
            <person name="Sun Q."/>
        </authorList>
    </citation>
    <scope>NUCLEOTIDE SEQUENCE [LARGE SCALE GENOMIC DNA]</scope>
    <source>
        <strain evidence="1 2">CGMCC 1.13654</strain>
    </source>
</reference>
<keyword evidence="2" id="KW-1185">Reference proteome</keyword>
<sequence length="678" mass="74612">MADHDDVAFTPAGDFLRRAHASLPARSMPVRGSPAPALRRLFTSTTPIPGESLRGLVARSCAANYLPNSWGMLQYLGLNHRNRVLVSEDPQLVLADIAHAIGTDDEEILSRRYAPLRPRHVSFFGLDIHQGQIETRVRRFSPNFLSDHSFHHAIWELRDLPFCPFGWDILQDRCFCEGTNGIVQGWTRTLVPVDCCDQCGDPLSGLVPIPVPEDQQEMLALVLTLVGTSEGERAQGLPLPEALAHTHRSRVFDVVRRLTTALSETSEFDRTDPDACLARCAAMHAACRAVVEWPSGISSLCPADHVVTSAWGRLLGAYLALGSPDSATIAHANAKLAKRRSRRSNGRTIELLGLRPAGEIAGLKDDTLELLWKGGAFTRHRRRHGDRLLPAIEREELLSFALRWHDRVGIDTLAYRTGISHHGIEQLIVLDRLVANGPTVPGLPLTVTSSEASDFIARVEAAQMVGRKIVDPVRLRDAVGTIGGRLKPWGPIMAALLDGEIDFVAATEGRTLTERILIAAKDVKRLGDFTFDRSAFPDFRFESRMVKAEAMEVLNVRAGGERLLKGLQIRGKNPQTLAVSDVECRASDIISLPEIAAMMGLDCASAHHRLRRAGWPAVMPGAWSRATTAPYVDLIAEWGRPGRKSRIGATHFEQFFVKRTTGQTKESDRSQGAVLKKS</sequence>
<dbReference type="RefSeq" id="WP_160362876.1">
    <property type="nucleotide sequence ID" value="NZ_JACEIB010000026.1"/>
</dbReference>
<dbReference type="EMBL" id="JACEIB010000026">
    <property type="protein sequence ID" value="MBA2935664.1"/>
    <property type="molecule type" value="Genomic_DNA"/>
</dbReference>